<sequence length="115" mass="11445">MAVAVALAAAVVLATMVMGAITDVLHRRFARLWARGAGAMLAVGGVAYGAGLAQGTGACSRRWLPLGAEACDGGELVEAWVNPVVGGCLVAGVALGIVAVRRRGGQSEMSASEAP</sequence>
<keyword evidence="1" id="KW-1133">Transmembrane helix</keyword>
<dbReference type="AlphaFoldDB" id="A0A841FV83"/>
<reference evidence="2 3" key="1">
    <citation type="submission" date="2020-08" db="EMBL/GenBank/DDBJ databases">
        <title>Genomic Encyclopedia of Type Strains, Phase IV (KMG-IV): sequencing the most valuable type-strain genomes for metagenomic binning, comparative biology and taxonomic classification.</title>
        <authorList>
            <person name="Goeker M."/>
        </authorList>
    </citation>
    <scope>NUCLEOTIDE SEQUENCE [LARGE SCALE GENOMIC DNA]</scope>
    <source>
        <strain evidence="2 3">YIM 65646</strain>
    </source>
</reference>
<keyword evidence="1" id="KW-0812">Transmembrane</keyword>
<comment type="caution">
    <text evidence="2">The sequence shown here is derived from an EMBL/GenBank/DDBJ whole genome shotgun (WGS) entry which is preliminary data.</text>
</comment>
<name>A0A841FV83_9ACTN</name>
<evidence type="ECO:0000313" key="2">
    <source>
        <dbReference type="EMBL" id="MBB6039916.1"/>
    </source>
</evidence>
<dbReference type="Proteomes" id="UP000548476">
    <property type="component" value="Unassembled WGS sequence"/>
</dbReference>
<dbReference type="RefSeq" id="WP_184792993.1">
    <property type="nucleotide sequence ID" value="NZ_BONT01000103.1"/>
</dbReference>
<keyword evidence="3" id="KW-1185">Reference proteome</keyword>
<proteinExistence type="predicted"/>
<evidence type="ECO:0000256" key="1">
    <source>
        <dbReference type="SAM" id="Phobius"/>
    </source>
</evidence>
<feature type="transmembrane region" description="Helical" evidence="1">
    <location>
        <begin position="80"/>
        <end position="100"/>
    </location>
</feature>
<dbReference type="EMBL" id="JACHGT010000027">
    <property type="protein sequence ID" value="MBB6039916.1"/>
    <property type="molecule type" value="Genomic_DNA"/>
</dbReference>
<keyword evidence="1" id="KW-0472">Membrane</keyword>
<protein>
    <submittedName>
        <fullName evidence="2">Uncharacterized protein</fullName>
    </submittedName>
</protein>
<evidence type="ECO:0000313" key="3">
    <source>
        <dbReference type="Proteomes" id="UP000548476"/>
    </source>
</evidence>
<organism evidence="2 3">
    <name type="scientific">Phytomonospora endophytica</name>
    <dbReference type="NCBI Taxonomy" id="714109"/>
    <lineage>
        <taxon>Bacteria</taxon>
        <taxon>Bacillati</taxon>
        <taxon>Actinomycetota</taxon>
        <taxon>Actinomycetes</taxon>
        <taxon>Micromonosporales</taxon>
        <taxon>Micromonosporaceae</taxon>
        <taxon>Phytomonospora</taxon>
    </lineage>
</organism>
<accession>A0A841FV83</accession>
<gene>
    <name evidence="2" type="ORF">HNR73_007815</name>
</gene>